<comment type="similarity">
    <text evidence="1">Belongs to the AfsR/DnrI/RedD regulatory family.</text>
</comment>
<protein>
    <submittedName>
        <fullName evidence="8">AfsR/DnrI/RedD family transcriptional regulator protein</fullName>
    </submittedName>
</protein>
<name>A0A0H4U4S6_9ACTN</name>
<feature type="domain" description="OmpR/PhoB-type" evidence="7">
    <location>
        <begin position="1"/>
        <end position="96"/>
    </location>
</feature>
<evidence type="ECO:0000256" key="3">
    <source>
        <dbReference type="ARBA" id="ARBA00023015"/>
    </source>
</evidence>
<dbReference type="PANTHER" id="PTHR35807">
    <property type="entry name" value="TRANSCRIPTIONAL REGULATOR REDD-RELATED"/>
    <property type="match status" value="1"/>
</dbReference>
<dbReference type="PANTHER" id="PTHR35807:SF1">
    <property type="entry name" value="TRANSCRIPTIONAL REGULATOR REDD"/>
    <property type="match status" value="1"/>
</dbReference>
<evidence type="ECO:0000256" key="2">
    <source>
        <dbReference type="ARBA" id="ARBA00023012"/>
    </source>
</evidence>
<keyword evidence="2" id="KW-0902">Two-component regulatory system</keyword>
<dbReference type="InterPro" id="IPR051677">
    <property type="entry name" value="AfsR-DnrI-RedD_regulator"/>
</dbReference>
<evidence type="ECO:0000259" key="7">
    <source>
        <dbReference type="PROSITE" id="PS51755"/>
    </source>
</evidence>
<keyword evidence="4 6" id="KW-0238">DNA-binding</keyword>
<dbReference type="GO" id="GO:0006355">
    <property type="term" value="P:regulation of DNA-templated transcription"/>
    <property type="evidence" value="ECO:0007669"/>
    <property type="project" value="InterPro"/>
</dbReference>
<dbReference type="InterPro" id="IPR001867">
    <property type="entry name" value="OmpR/PhoB-type_DNA-bd"/>
</dbReference>
<dbReference type="InterPro" id="IPR036388">
    <property type="entry name" value="WH-like_DNA-bd_sf"/>
</dbReference>
<dbReference type="GO" id="GO:0003677">
    <property type="term" value="F:DNA binding"/>
    <property type="evidence" value="ECO:0007669"/>
    <property type="project" value="UniProtKB-UniRule"/>
</dbReference>
<dbReference type="InterPro" id="IPR016032">
    <property type="entry name" value="Sig_transdc_resp-reg_C-effctor"/>
</dbReference>
<dbReference type="Gene3D" id="1.25.40.10">
    <property type="entry name" value="Tetratricopeptide repeat domain"/>
    <property type="match status" value="1"/>
</dbReference>
<proteinExistence type="inferred from homology"/>
<sequence>MRFNLLGPLEAFSHDDPVSLGGFNQRATAGFLLLHANEVVPTSKLMHALWGYDTPATSRKMVQNAVSGLRKIIERHADPAGAVTLTTTAPGYRLTVADGQLDLWRFRRQVEAGRAELASGDRDAGLEKLRAALRLWRGPVLADLTEAGISWPELSAVAGLRMSVFEDYAQETLDRGGHQEILGELERMAAAEPTGERMCGLLMVALYRCGRQHDALAAYQRTRAALLDNFGLDPGHELRAVEVAVLNQDPSLALDAEPQWRRTIPRPAGAHRCERITAGRGAVRRSGTLTHRRRHP</sequence>
<dbReference type="SMART" id="SM01043">
    <property type="entry name" value="BTAD"/>
    <property type="match status" value="1"/>
</dbReference>
<dbReference type="GO" id="GO:0000160">
    <property type="term" value="P:phosphorelay signal transduction system"/>
    <property type="evidence" value="ECO:0007669"/>
    <property type="project" value="UniProtKB-KW"/>
</dbReference>
<dbReference type="SMART" id="SM00862">
    <property type="entry name" value="Trans_reg_C"/>
    <property type="match status" value="1"/>
</dbReference>
<dbReference type="InterPro" id="IPR005158">
    <property type="entry name" value="BTAD"/>
</dbReference>
<dbReference type="PROSITE" id="PS51755">
    <property type="entry name" value="OMPR_PHOB"/>
    <property type="match status" value="1"/>
</dbReference>
<evidence type="ECO:0000256" key="4">
    <source>
        <dbReference type="ARBA" id="ARBA00023125"/>
    </source>
</evidence>
<keyword evidence="5" id="KW-0804">Transcription</keyword>
<dbReference type="Pfam" id="PF03704">
    <property type="entry name" value="BTAD"/>
    <property type="match status" value="1"/>
</dbReference>
<dbReference type="SUPFAM" id="SSF48452">
    <property type="entry name" value="TPR-like"/>
    <property type="match status" value="1"/>
</dbReference>
<dbReference type="CDD" id="cd15831">
    <property type="entry name" value="BTAD"/>
    <property type="match status" value="1"/>
</dbReference>
<dbReference type="Gene3D" id="1.10.10.10">
    <property type="entry name" value="Winged helix-like DNA-binding domain superfamily/Winged helix DNA-binding domain"/>
    <property type="match status" value="1"/>
</dbReference>
<dbReference type="Pfam" id="PF00486">
    <property type="entry name" value="Trans_reg_C"/>
    <property type="match status" value="1"/>
</dbReference>
<dbReference type="AlphaFoldDB" id="A0A0H4U4S6"/>
<evidence type="ECO:0000256" key="6">
    <source>
        <dbReference type="PROSITE-ProRule" id="PRU01091"/>
    </source>
</evidence>
<evidence type="ECO:0000256" key="5">
    <source>
        <dbReference type="ARBA" id="ARBA00023163"/>
    </source>
</evidence>
<feature type="DNA-binding region" description="OmpR/PhoB-type" evidence="6">
    <location>
        <begin position="1"/>
        <end position="96"/>
    </location>
</feature>
<dbReference type="EMBL" id="KM455539">
    <property type="protein sequence ID" value="AKQ19035.1"/>
    <property type="molecule type" value="Genomic_DNA"/>
</dbReference>
<organism evidence="8">
    <name type="scientific">Streptomyces rosa</name>
    <dbReference type="NCBI Taxonomy" id="68265"/>
    <lineage>
        <taxon>Bacteria</taxon>
        <taxon>Bacillati</taxon>
        <taxon>Actinomycetota</taxon>
        <taxon>Actinomycetes</taxon>
        <taxon>Kitasatosporales</taxon>
        <taxon>Streptomycetaceae</taxon>
        <taxon>Streptomyces</taxon>
    </lineage>
</organism>
<dbReference type="InterPro" id="IPR011990">
    <property type="entry name" value="TPR-like_helical_dom_sf"/>
</dbReference>
<keyword evidence="3" id="KW-0805">Transcription regulation</keyword>
<accession>A0A0H4U4S6</accession>
<evidence type="ECO:0000256" key="1">
    <source>
        <dbReference type="ARBA" id="ARBA00005820"/>
    </source>
</evidence>
<reference evidence="8" key="1">
    <citation type="submission" date="2014-08" db="EMBL/GenBank/DDBJ databases">
        <authorList>
            <person name="Li H.F."/>
            <person name="Huang L.F."/>
            <person name="Lan Y.Y."/>
        </authorList>
    </citation>
    <scope>NUCLEOTIDE SEQUENCE</scope>
    <source>
        <strain evidence="8">L8</strain>
    </source>
</reference>
<evidence type="ECO:0000313" key="8">
    <source>
        <dbReference type="EMBL" id="AKQ19035.1"/>
    </source>
</evidence>
<dbReference type="SUPFAM" id="SSF46894">
    <property type="entry name" value="C-terminal effector domain of the bipartite response regulators"/>
    <property type="match status" value="1"/>
</dbReference>